<sequence length="58" mass="6751">MRRTSHFLSRCAAPLRMIVPRVVHLSMLFFSFFLDKLEQVRQLWSCGSATPGRKLDNV</sequence>
<dbReference type="EMBL" id="FCOX02000011">
    <property type="protein sequence ID" value="SAK68548.1"/>
    <property type="molecule type" value="Genomic_DNA"/>
</dbReference>
<reference evidence="1" key="1">
    <citation type="submission" date="2016-01" db="EMBL/GenBank/DDBJ databases">
        <authorList>
            <person name="Peeters C."/>
        </authorList>
    </citation>
    <scope>NUCLEOTIDE SEQUENCE</scope>
    <source>
        <strain evidence="1">LMG 29321</strain>
    </source>
</reference>
<organism evidence="1 2">
    <name type="scientific">Caballeronia calidae</name>
    <dbReference type="NCBI Taxonomy" id="1777139"/>
    <lineage>
        <taxon>Bacteria</taxon>
        <taxon>Pseudomonadati</taxon>
        <taxon>Pseudomonadota</taxon>
        <taxon>Betaproteobacteria</taxon>
        <taxon>Burkholderiales</taxon>
        <taxon>Burkholderiaceae</taxon>
        <taxon>Caballeronia</taxon>
    </lineage>
</organism>
<evidence type="ECO:0000313" key="1">
    <source>
        <dbReference type="EMBL" id="SAK68548.1"/>
    </source>
</evidence>
<keyword evidence="2" id="KW-1185">Reference proteome</keyword>
<dbReference type="Proteomes" id="UP000071859">
    <property type="component" value="Unassembled WGS sequence"/>
</dbReference>
<gene>
    <name evidence="1" type="ORF">AWB78_02590</name>
</gene>
<dbReference type="AlphaFoldDB" id="A0A158BEP6"/>
<comment type="caution">
    <text evidence="1">The sequence shown here is derived from an EMBL/GenBank/DDBJ whole genome shotgun (WGS) entry which is preliminary data.</text>
</comment>
<accession>A0A158BEP6</accession>
<name>A0A158BEP6_9BURK</name>
<evidence type="ECO:0000313" key="2">
    <source>
        <dbReference type="Proteomes" id="UP000071859"/>
    </source>
</evidence>
<proteinExistence type="predicted"/>
<protein>
    <submittedName>
        <fullName evidence="1">Uncharacterized protein</fullName>
    </submittedName>
</protein>